<dbReference type="InterPro" id="IPR036734">
    <property type="entry name" value="Neur_chan_lig-bd_sf"/>
</dbReference>
<dbReference type="SUPFAM" id="SSF63712">
    <property type="entry name" value="Nicotinic receptor ligand binding domain-like"/>
    <property type="match status" value="1"/>
</dbReference>
<feature type="domain" description="Neurotransmitter-gated ion-channel ligand-binding" evidence="1">
    <location>
        <begin position="10"/>
        <end position="67"/>
    </location>
</feature>
<evidence type="ECO:0000313" key="3">
    <source>
        <dbReference type="Proteomes" id="UP000784294"/>
    </source>
</evidence>
<dbReference type="EMBL" id="CAAALY010016332">
    <property type="protein sequence ID" value="VEL12943.1"/>
    <property type="molecule type" value="Genomic_DNA"/>
</dbReference>
<dbReference type="InterPro" id="IPR006202">
    <property type="entry name" value="Neur_chan_lig-bd"/>
</dbReference>
<evidence type="ECO:0000313" key="2">
    <source>
        <dbReference type="EMBL" id="VEL12943.1"/>
    </source>
</evidence>
<proteinExistence type="predicted"/>
<dbReference type="Gene3D" id="2.70.170.10">
    <property type="entry name" value="Neurotransmitter-gated ion-channel ligand-binding domain"/>
    <property type="match status" value="1"/>
</dbReference>
<sequence length="71" mass="8188">MLAGFTMSLEKRLIKTQLKRYEDAGRTGRPVLKISDKIIVKVQLSLIQILDLDERNQILTTNIWMQMVSIA</sequence>
<dbReference type="Pfam" id="PF02931">
    <property type="entry name" value="Neur_chan_LBD"/>
    <property type="match status" value="1"/>
</dbReference>
<dbReference type="GO" id="GO:0016020">
    <property type="term" value="C:membrane"/>
    <property type="evidence" value="ECO:0007669"/>
    <property type="project" value="InterPro"/>
</dbReference>
<keyword evidence="3" id="KW-1185">Reference proteome</keyword>
<organism evidence="2 3">
    <name type="scientific">Protopolystoma xenopodis</name>
    <dbReference type="NCBI Taxonomy" id="117903"/>
    <lineage>
        <taxon>Eukaryota</taxon>
        <taxon>Metazoa</taxon>
        <taxon>Spiralia</taxon>
        <taxon>Lophotrochozoa</taxon>
        <taxon>Platyhelminthes</taxon>
        <taxon>Monogenea</taxon>
        <taxon>Polyopisthocotylea</taxon>
        <taxon>Polystomatidea</taxon>
        <taxon>Polystomatidae</taxon>
        <taxon>Protopolystoma</taxon>
    </lineage>
</organism>
<gene>
    <name evidence="2" type="ORF">PXEA_LOCUS6383</name>
</gene>
<dbReference type="GO" id="GO:0005230">
    <property type="term" value="F:extracellular ligand-gated monoatomic ion channel activity"/>
    <property type="evidence" value="ECO:0007669"/>
    <property type="project" value="InterPro"/>
</dbReference>
<name>A0A448WJA9_9PLAT</name>
<dbReference type="Proteomes" id="UP000784294">
    <property type="component" value="Unassembled WGS sequence"/>
</dbReference>
<evidence type="ECO:0000259" key="1">
    <source>
        <dbReference type="Pfam" id="PF02931"/>
    </source>
</evidence>
<dbReference type="AlphaFoldDB" id="A0A448WJA9"/>
<dbReference type="OrthoDB" id="5975154at2759"/>
<comment type="caution">
    <text evidence="2">The sequence shown here is derived from an EMBL/GenBank/DDBJ whole genome shotgun (WGS) entry which is preliminary data.</text>
</comment>
<accession>A0A448WJA9</accession>
<protein>
    <recommendedName>
        <fullName evidence="1">Neurotransmitter-gated ion-channel ligand-binding domain-containing protein</fullName>
    </recommendedName>
</protein>
<reference evidence="2" key="1">
    <citation type="submission" date="2018-11" db="EMBL/GenBank/DDBJ databases">
        <authorList>
            <consortium name="Pathogen Informatics"/>
        </authorList>
    </citation>
    <scope>NUCLEOTIDE SEQUENCE</scope>
</reference>